<accession>A0A418YCH2</accession>
<dbReference type="SFLD" id="SFLDG01151">
    <property type="entry name" value="Main.2:_Nu-like"/>
    <property type="match status" value="1"/>
</dbReference>
<protein>
    <submittedName>
        <fullName evidence="3">Glutathione-dependent disulfide-bond oxidoreductase</fullName>
    </submittedName>
</protein>
<feature type="domain" description="GST N-terminal" evidence="1">
    <location>
        <begin position="45"/>
        <end position="132"/>
    </location>
</feature>
<reference evidence="3 4" key="1">
    <citation type="submission" date="2018-09" db="EMBL/GenBank/DDBJ databases">
        <authorList>
            <person name="Wang F."/>
        </authorList>
    </citation>
    <scope>NUCLEOTIDE SEQUENCE [LARGE SCALE GENOMIC DNA]</scope>
    <source>
        <strain evidence="3 4">PLHSC7-2</strain>
    </source>
</reference>
<proteinExistence type="predicted"/>
<dbReference type="CDD" id="cd10292">
    <property type="entry name" value="GST_C_YghU_like"/>
    <property type="match status" value="1"/>
</dbReference>
<dbReference type="SUPFAM" id="SSF52833">
    <property type="entry name" value="Thioredoxin-like"/>
    <property type="match status" value="1"/>
</dbReference>
<keyword evidence="4" id="KW-1185">Reference proteome</keyword>
<dbReference type="PANTHER" id="PTHR44051">
    <property type="entry name" value="GLUTATHIONE S-TRANSFERASE-RELATED"/>
    <property type="match status" value="1"/>
</dbReference>
<dbReference type="Gene3D" id="1.20.1050.10">
    <property type="match status" value="1"/>
</dbReference>
<dbReference type="InterPro" id="IPR004045">
    <property type="entry name" value="Glutathione_S-Trfase_N"/>
</dbReference>
<comment type="caution">
    <text evidence="3">The sequence shown here is derived from an EMBL/GenBank/DDBJ whole genome shotgun (WGS) entry which is preliminary data.</text>
</comment>
<dbReference type="InterPro" id="IPR040079">
    <property type="entry name" value="Glutathione_S-Trfase"/>
</dbReference>
<dbReference type="SUPFAM" id="SSF47616">
    <property type="entry name" value="GST C-terminal domain-like"/>
    <property type="match status" value="1"/>
</dbReference>
<dbReference type="EMBL" id="QZCH01000020">
    <property type="protein sequence ID" value="RJG42197.1"/>
    <property type="molecule type" value="Genomic_DNA"/>
</dbReference>
<dbReference type="OrthoDB" id="9803562at2"/>
<evidence type="ECO:0000313" key="3">
    <source>
        <dbReference type="EMBL" id="RJG42197.1"/>
    </source>
</evidence>
<dbReference type="Pfam" id="PF13410">
    <property type="entry name" value="GST_C_2"/>
    <property type="match status" value="1"/>
</dbReference>
<evidence type="ECO:0000259" key="1">
    <source>
        <dbReference type="PROSITE" id="PS50404"/>
    </source>
</evidence>
<feature type="domain" description="GST C-terminal" evidence="2">
    <location>
        <begin position="135"/>
        <end position="268"/>
    </location>
</feature>
<dbReference type="Proteomes" id="UP000283255">
    <property type="component" value="Unassembled WGS sequence"/>
</dbReference>
<dbReference type="SFLD" id="SFLDS00019">
    <property type="entry name" value="Glutathione_Transferase_(cytos"/>
    <property type="match status" value="1"/>
</dbReference>
<sequence length="284" mass="31716">MMTQYIPPEVWVHDAASGGEWAKINRPVSGATHDKVLPVGNHPLQLYSLATPNGQKVTIMLEELLAAGHVDAEYDAHIINIAEGDQFSSGFVQRNPNSKIPALLDSSVEPGIEVFESASILLYLADKFSAFLPAQPHERVKVMNWLFWLHGSAPYLGGGFGHFYHYAPEKFEYPINRFTMETKRQLDVLDKHLAQHQYLGGAAYSIADIATWPWYGNLMLGNLYQASTFLDVGSYPNLMRWSQQIAARQAVKRGVIVNRTWGEDSAPQLAERHSHSDIDNALNA</sequence>
<gene>
    <name evidence="3" type="ORF">D1Z90_14525</name>
</gene>
<dbReference type="Gene3D" id="3.40.30.10">
    <property type="entry name" value="Glutaredoxin"/>
    <property type="match status" value="1"/>
</dbReference>
<dbReference type="InterPro" id="IPR010987">
    <property type="entry name" value="Glutathione-S-Trfase_C-like"/>
</dbReference>
<name>A0A418YCH2_9GAMM</name>
<dbReference type="InterPro" id="IPR036249">
    <property type="entry name" value="Thioredoxin-like_sf"/>
</dbReference>
<dbReference type="Pfam" id="PF02798">
    <property type="entry name" value="GST_N"/>
    <property type="match status" value="1"/>
</dbReference>
<dbReference type="CDD" id="cd03048">
    <property type="entry name" value="GST_N_Ure2p_like"/>
    <property type="match status" value="1"/>
</dbReference>
<evidence type="ECO:0000259" key="2">
    <source>
        <dbReference type="PROSITE" id="PS50405"/>
    </source>
</evidence>
<dbReference type="InterPro" id="IPR036282">
    <property type="entry name" value="Glutathione-S-Trfase_C_sf"/>
</dbReference>
<dbReference type="RefSeq" id="WP_119911549.1">
    <property type="nucleotide sequence ID" value="NZ_QZCH01000020.1"/>
</dbReference>
<organism evidence="3 4">
    <name type="scientific">Motilimonas pumila</name>
    <dbReference type="NCBI Taxonomy" id="2303987"/>
    <lineage>
        <taxon>Bacteria</taxon>
        <taxon>Pseudomonadati</taxon>
        <taxon>Pseudomonadota</taxon>
        <taxon>Gammaproteobacteria</taxon>
        <taxon>Alteromonadales</taxon>
        <taxon>Alteromonadales genera incertae sedis</taxon>
        <taxon>Motilimonas</taxon>
    </lineage>
</organism>
<dbReference type="PANTHER" id="PTHR44051:SF22">
    <property type="entry name" value="DISULFIDE-BOND OXIDOREDUCTASE YGHU"/>
    <property type="match status" value="1"/>
</dbReference>
<dbReference type="SFLD" id="SFLDG00358">
    <property type="entry name" value="Main_(cytGST)"/>
    <property type="match status" value="1"/>
</dbReference>
<reference evidence="3 4" key="2">
    <citation type="submission" date="2019-01" db="EMBL/GenBank/DDBJ databases">
        <title>Motilimonas pumilus sp. nov., isolated from the gut of sea cucumber (Apostichopus japonicus).</title>
        <authorList>
            <person name="Wang F.-Q."/>
            <person name="Ren L.-H."/>
            <person name="Lin Y.-W."/>
            <person name="Sun G.-H."/>
            <person name="Du Z.-J."/>
            <person name="Zhao J.-X."/>
            <person name="Liu X.-J."/>
            <person name="Liu L.-J."/>
        </authorList>
    </citation>
    <scope>NUCLEOTIDE SEQUENCE [LARGE SCALE GENOMIC DNA]</scope>
    <source>
        <strain evidence="3 4">PLHSC7-2</strain>
    </source>
</reference>
<evidence type="ECO:0000313" key="4">
    <source>
        <dbReference type="Proteomes" id="UP000283255"/>
    </source>
</evidence>
<dbReference type="NCBIfam" id="NF008731">
    <property type="entry name" value="PRK11752.1"/>
    <property type="match status" value="1"/>
</dbReference>
<dbReference type="AlphaFoldDB" id="A0A418YCH2"/>
<dbReference type="PROSITE" id="PS50404">
    <property type="entry name" value="GST_NTER"/>
    <property type="match status" value="1"/>
</dbReference>
<dbReference type="PROSITE" id="PS50405">
    <property type="entry name" value="GST_CTER"/>
    <property type="match status" value="1"/>
</dbReference>